<protein>
    <submittedName>
        <fullName evidence="2">Uncharacterized protein</fullName>
    </submittedName>
</protein>
<organism evidence="2">
    <name type="scientific">uncultured Actinomycetospora sp</name>
    <dbReference type="NCBI Taxonomy" id="1135996"/>
    <lineage>
        <taxon>Bacteria</taxon>
        <taxon>Bacillati</taxon>
        <taxon>Actinomycetota</taxon>
        <taxon>Actinomycetes</taxon>
        <taxon>Pseudonocardiales</taxon>
        <taxon>Pseudonocardiaceae</taxon>
        <taxon>Actinomycetospora</taxon>
        <taxon>environmental samples</taxon>
    </lineage>
</organism>
<gene>
    <name evidence="2" type="ORF">AVDCRST_MAG54-2963</name>
</gene>
<name>A0A6J4J4S7_9PSEU</name>
<dbReference type="AlphaFoldDB" id="A0A6J4J4S7"/>
<accession>A0A6J4J4S7</accession>
<feature type="non-terminal residue" evidence="2">
    <location>
        <position position="189"/>
    </location>
</feature>
<feature type="chain" id="PRO_5026901748" evidence="1">
    <location>
        <begin position="37"/>
        <end position="189"/>
    </location>
</feature>
<reference evidence="2" key="1">
    <citation type="submission" date="2020-02" db="EMBL/GenBank/DDBJ databases">
        <authorList>
            <person name="Meier V. D."/>
        </authorList>
    </citation>
    <scope>NUCLEOTIDE SEQUENCE</scope>
    <source>
        <strain evidence="2">AVDCRST_MAG54</strain>
    </source>
</reference>
<keyword evidence="1" id="KW-0732">Signal</keyword>
<sequence length="189" mass="18604">MSPPRGPRGARRVPRATAGVLLLVLLGLLLPPVAGAAPREDPPVEVALDTLAPRVVTADGPGELVVTGRVANRSAVSARDVGVRLERGAPLSRTRAALGALDGDEATGSSAAVRTPVVEIAPVLAPGQVVPFTVRVPLTGTGTGSLALAAPGVHPLLVDVDGALGSGGPARLGAVLLLLAVVGVPGGDP</sequence>
<feature type="signal peptide" evidence="1">
    <location>
        <begin position="1"/>
        <end position="36"/>
    </location>
</feature>
<proteinExistence type="predicted"/>
<evidence type="ECO:0000313" key="2">
    <source>
        <dbReference type="EMBL" id="CAA9270398.1"/>
    </source>
</evidence>
<evidence type="ECO:0000256" key="1">
    <source>
        <dbReference type="SAM" id="SignalP"/>
    </source>
</evidence>
<dbReference type="EMBL" id="CADCTH010000373">
    <property type="protein sequence ID" value="CAA9270398.1"/>
    <property type="molecule type" value="Genomic_DNA"/>
</dbReference>